<dbReference type="PANTHER" id="PTHR43119">
    <property type="entry name" value="ABC TRANSPORT PROTEIN ATP-BINDING COMPONENT-RELATED"/>
    <property type="match status" value="1"/>
</dbReference>
<dbReference type="SMART" id="SM00382">
    <property type="entry name" value="AAA"/>
    <property type="match status" value="1"/>
</dbReference>
<dbReference type="EMBL" id="CP036317">
    <property type="protein sequence ID" value="QDV16474.1"/>
    <property type="molecule type" value="Genomic_DNA"/>
</dbReference>
<evidence type="ECO:0000313" key="8">
    <source>
        <dbReference type="Proteomes" id="UP000320839"/>
    </source>
</evidence>
<evidence type="ECO:0000256" key="3">
    <source>
        <dbReference type="ARBA" id="ARBA00022840"/>
    </source>
</evidence>
<dbReference type="GO" id="GO:0016887">
    <property type="term" value="F:ATP hydrolysis activity"/>
    <property type="evidence" value="ECO:0007669"/>
    <property type="project" value="InterPro"/>
</dbReference>
<dbReference type="PANTHER" id="PTHR43119:SF1">
    <property type="entry name" value="ABC TRANSPORTER DOMAIN-CONTAINING PROTEIN"/>
    <property type="match status" value="1"/>
</dbReference>
<keyword evidence="1" id="KW-0813">Transport</keyword>
<keyword evidence="2" id="KW-0547">Nucleotide-binding</keyword>
<dbReference type="RefSeq" id="WP_145449042.1">
    <property type="nucleotide sequence ID" value="NZ_CP036317.1"/>
</dbReference>
<dbReference type="CDD" id="cd03225">
    <property type="entry name" value="ABC_cobalt_CbiO_domain1"/>
    <property type="match status" value="1"/>
</dbReference>
<dbReference type="InterPro" id="IPR015856">
    <property type="entry name" value="ABC_transpr_CbiO/EcfA_su"/>
</dbReference>
<evidence type="ECO:0000256" key="1">
    <source>
        <dbReference type="ARBA" id="ARBA00022448"/>
    </source>
</evidence>
<dbReference type="InterPro" id="IPR027417">
    <property type="entry name" value="P-loop_NTPase"/>
</dbReference>
<accession>A0A518FJF5</accession>
<dbReference type="GO" id="GO:0016020">
    <property type="term" value="C:membrane"/>
    <property type="evidence" value="ECO:0007669"/>
    <property type="project" value="InterPro"/>
</dbReference>
<reference evidence="5 7" key="1">
    <citation type="submission" date="2019-03" db="EMBL/GenBank/DDBJ databases">
        <title>Deep-cultivation of Planctomycetes and their phenomic and genomic characterization uncovers novel biology.</title>
        <authorList>
            <person name="Wiegand S."/>
            <person name="Jogler M."/>
            <person name="Boedeker C."/>
            <person name="Pinto D."/>
            <person name="Vollmers J."/>
            <person name="Rivas-Marin E."/>
            <person name="Kohn T."/>
            <person name="Peeters S.H."/>
            <person name="Heuer A."/>
            <person name="Rast P."/>
            <person name="Oberbeckmann S."/>
            <person name="Bunk B."/>
            <person name="Jeske O."/>
            <person name="Meyerdierks A."/>
            <person name="Storesund J.E."/>
            <person name="Kallscheuer N."/>
            <person name="Luecker S."/>
            <person name="Lage O.M."/>
            <person name="Pohl T."/>
            <person name="Merkel B.J."/>
            <person name="Hornburger P."/>
            <person name="Mueller R.-W."/>
            <person name="Bruemmer F."/>
            <person name="Labrenz M."/>
            <person name="Spormann A.M."/>
            <person name="Op den Camp H."/>
            <person name="Overmann J."/>
            <person name="Amann R."/>
            <person name="Jetten M.S.M."/>
            <person name="Mascher T."/>
            <person name="Medema M.H."/>
            <person name="Devos D.P."/>
            <person name="Kaster A.-K."/>
            <person name="Ovreas L."/>
            <person name="Rohde M."/>
            <person name="Galperin M.Y."/>
            <person name="Jogler C."/>
        </authorList>
    </citation>
    <scope>NUCLEOTIDE SEQUENCE [LARGE SCALE GENOMIC DNA]</scope>
    <source>
        <strain evidence="5 7">Enr10</strain>
        <strain evidence="6 8">Pan153</strain>
    </source>
</reference>
<dbReference type="Pfam" id="PF00005">
    <property type="entry name" value="ABC_tran"/>
    <property type="match status" value="1"/>
</dbReference>
<dbReference type="SUPFAM" id="SSF52540">
    <property type="entry name" value="P-loop containing nucleoside triphosphate hydrolases"/>
    <property type="match status" value="1"/>
</dbReference>
<sequence length="234" mass="25893">MSGKTDGDQECLLEARSIGRQTSAGEWLIHQLSLQVFPGDRIAIVGPTGSGKSLFLRSLAMLDEIQEGEILFHNQHVNEKETPAYRSQVVYLQQRPVLVEGTVETNLKFALQFQINQEKAANVASILELLSSFEKPEGFLNRQSSALSGGEGQIVALLRALILAPQILLMDEPTSGLDPQTTRQFEQIIHKWLETSNKTPAFVWITHDHSQAERVASQIMTFPAGTLEAVLTSE</sequence>
<dbReference type="InterPro" id="IPR003593">
    <property type="entry name" value="AAA+_ATPase"/>
</dbReference>
<protein>
    <submittedName>
        <fullName evidence="5">Putative ABC transporter ATP-binding protein YbbL</fullName>
    </submittedName>
</protein>
<dbReference type="AlphaFoldDB" id="A0A517Q5L6"/>
<dbReference type="EMBL" id="CP037421">
    <property type="protein sequence ID" value="QDT26927.1"/>
    <property type="molecule type" value="Genomic_DNA"/>
</dbReference>
<proteinExistence type="predicted"/>
<keyword evidence="7" id="KW-1185">Reference proteome</keyword>
<dbReference type="GO" id="GO:0055085">
    <property type="term" value="P:transmembrane transport"/>
    <property type="evidence" value="ECO:0007669"/>
    <property type="project" value="InterPro"/>
</dbReference>
<evidence type="ECO:0000259" key="4">
    <source>
        <dbReference type="PROSITE" id="PS50893"/>
    </source>
</evidence>
<dbReference type="GO" id="GO:0005524">
    <property type="term" value="F:ATP binding"/>
    <property type="evidence" value="ECO:0007669"/>
    <property type="project" value="UniProtKB-KW"/>
</dbReference>
<dbReference type="Proteomes" id="UP000315647">
    <property type="component" value="Chromosome"/>
</dbReference>
<dbReference type="Gene3D" id="3.40.50.300">
    <property type="entry name" value="P-loop containing nucleotide triphosphate hydrolases"/>
    <property type="match status" value="1"/>
</dbReference>
<evidence type="ECO:0000313" key="6">
    <source>
        <dbReference type="EMBL" id="QDV16474.1"/>
    </source>
</evidence>
<evidence type="ECO:0000313" key="7">
    <source>
        <dbReference type="Proteomes" id="UP000315647"/>
    </source>
</evidence>
<keyword evidence="3 5" id="KW-0067">ATP-binding</keyword>
<dbReference type="PROSITE" id="PS50893">
    <property type="entry name" value="ABC_TRANSPORTER_2"/>
    <property type="match status" value="1"/>
</dbReference>
<dbReference type="OrthoDB" id="9785080at2"/>
<accession>A0A517Q5L6</accession>
<organism evidence="5 7">
    <name type="scientific">Gimesia panareensis</name>
    <dbReference type="NCBI Taxonomy" id="2527978"/>
    <lineage>
        <taxon>Bacteria</taxon>
        <taxon>Pseudomonadati</taxon>
        <taxon>Planctomycetota</taxon>
        <taxon>Planctomycetia</taxon>
        <taxon>Planctomycetales</taxon>
        <taxon>Planctomycetaceae</taxon>
        <taxon>Gimesia</taxon>
    </lineage>
</organism>
<dbReference type="Proteomes" id="UP000320839">
    <property type="component" value="Chromosome"/>
</dbReference>
<evidence type="ECO:0000256" key="2">
    <source>
        <dbReference type="ARBA" id="ARBA00022741"/>
    </source>
</evidence>
<evidence type="ECO:0000313" key="5">
    <source>
        <dbReference type="EMBL" id="QDT26927.1"/>
    </source>
</evidence>
<name>A0A517Q5L6_9PLAN</name>
<gene>
    <name evidence="5" type="primary">ybbL</name>
    <name evidence="5" type="ORF">Enr10x_22390</name>
    <name evidence="6" type="ORF">Pan153_11030</name>
</gene>
<dbReference type="InterPro" id="IPR003439">
    <property type="entry name" value="ABC_transporter-like_ATP-bd"/>
</dbReference>
<feature type="domain" description="ABC transporter" evidence="4">
    <location>
        <begin position="13"/>
        <end position="234"/>
    </location>
</feature>